<dbReference type="Gene3D" id="3.90.550.10">
    <property type="entry name" value="Spore Coat Polysaccharide Biosynthesis Protein SpsA, Chain A"/>
    <property type="match status" value="1"/>
</dbReference>
<keyword evidence="2" id="KW-1185">Reference proteome</keyword>
<reference evidence="1 2" key="1">
    <citation type="submission" date="2020-03" db="EMBL/GenBank/DDBJ databases">
        <title>Genome sequence of strain Massilia sp. TW-1.</title>
        <authorList>
            <person name="Chaudhary D.K."/>
        </authorList>
    </citation>
    <scope>NUCLEOTIDE SEQUENCE [LARGE SCALE GENOMIC DNA]</scope>
    <source>
        <strain evidence="1 2">TW-1</strain>
    </source>
</reference>
<keyword evidence="1" id="KW-0548">Nucleotidyltransferase</keyword>
<dbReference type="InterPro" id="IPR003329">
    <property type="entry name" value="Cytidylyl_trans"/>
</dbReference>
<dbReference type="InterPro" id="IPR029044">
    <property type="entry name" value="Nucleotide-diphossugar_trans"/>
</dbReference>
<dbReference type="PANTHER" id="PTHR21485:SF6">
    <property type="entry name" value="N-ACYLNEURAMINATE CYTIDYLYLTRANSFERASE-RELATED"/>
    <property type="match status" value="1"/>
</dbReference>
<organism evidence="1 2">
    <name type="scientific">Telluria antibiotica</name>
    <dbReference type="NCBI Taxonomy" id="2717319"/>
    <lineage>
        <taxon>Bacteria</taxon>
        <taxon>Pseudomonadati</taxon>
        <taxon>Pseudomonadota</taxon>
        <taxon>Betaproteobacteria</taxon>
        <taxon>Burkholderiales</taxon>
        <taxon>Oxalobacteraceae</taxon>
        <taxon>Telluria group</taxon>
        <taxon>Telluria</taxon>
    </lineage>
</organism>
<keyword evidence="1" id="KW-0808">Transferase</keyword>
<dbReference type="CDD" id="cd02513">
    <property type="entry name" value="CMP-NeuAc_Synthase"/>
    <property type="match status" value="1"/>
</dbReference>
<sequence>MIHEKKVLAIVPARGGSKGLPGKNIRPICGKPLIAWTIDKALKSRYLDTVLVTTDSAEIAAVARTAGAHVPFIRPPELASDTASTYDVIRHAVAYLKDNEGHSYDYIVLLEPTSPLREDDDIDNMLEALIRQSEEFDSIISVGEVTEHPSIMKRLVGARMEPFCPDLPQTTRRQDNAAAYFPFGVAYIAKTDALLEENTFYTRRCTHYEIKRYQNYEIDDIYNFLCVEAVMKHEWGTV</sequence>
<evidence type="ECO:0000313" key="1">
    <source>
        <dbReference type="EMBL" id="NIA53701.1"/>
    </source>
</evidence>
<dbReference type="SUPFAM" id="SSF53448">
    <property type="entry name" value="Nucleotide-diphospho-sugar transferases"/>
    <property type="match status" value="1"/>
</dbReference>
<dbReference type="GO" id="GO:0016779">
    <property type="term" value="F:nucleotidyltransferase activity"/>
    <property type="evidence" value="ECO:0007669"/>
    <property type="project" value="UniProtKB-KW"/>
</dbReference>
<dbReference type="Pfam" id="PF02348">
    <property type="entry name" value="CTP_transf_3"/>
    <property type="match status" value="1"/>
</dbReference>
<evidence type="ECO:0000313" key="2">
    <source>
        <dbReference type="Proteomes" id="UP000716322"/>
    </source>
</evidence>
<name>A0ABX0P901_9BURK</name>
<gene>
    <name evidence="1" type="ORF">HAV22_08540</name>
</gene>
<proteinExistence type="predicted"/>
<comment type="caution">
    <text evidence="1">The sequence shown here is derived from an EMBL/GenBank/DDBJ whole genome shotgun (WGS) entry which is preliminary data.</text>
</comment>
<dbReference type="Proteomes" id="UP000716322">
    <property type="component" value="Unassembled WGS sequence"/>
</dbReference>
<dbReference type="EMBL" id="JAAQOM010000004">
    <property type="protein sequence ID" value="NIA53701.1"/>
    <property type="molecule type" value="Genomic_DNA"/>
</dbReference>
<dbReference type="RefSeq" id="WP_166858491.1">
    <property type="nucleotide sequence ID" value="NZ_JAAQOM010000004.1"/>
</dbReference>
<accession>A0ABX0P901</accession>
<dbReference type="PANTHER" id="PTHR21485">
    <property type="entry name" value="HAD SUPERFAMILY MEMBERS CMAS AND KDSC"/>
    <property type="match status" value="1"/>
</dbReference>
<protein>
    <submittedName>
        <fullName evidence="1">Acylneuraminate cytidylyltransferase family protein</fullName>
    </submittedName>
</protein>
<dbReference type="InterPro" id="IPR050793">
    <property type="entry name" value="CMP-NeuNAc_synthase"/>
</dbReference>